<reference evidence="4" key="1">
    <citation type="journal article" date="2019" name="Int. J. Syst. Evol. Microbiol.">
        <title>The Global Catalogue of Microorganisms (GCM) 10K type strain sequencing project: providing services to taxonomists for standard genome sequencing and annotation.</title>
        <authorList>
            <consortium name="The Broad Institute Genomics Platform"/>
            <consortium name="The Broad Institute Genome Sequencing Center for Infectious Disease"/>
            <person name="Wu L."/>
            <person name="Ma J."/>
        </authorList>
    </citation>
    <scope>NUCLEOTIDE SEQUENCE [LARGE SCALE GENOMIC DNA]</scope>
    <source>
        <strain evidence="4">CGMCC 1.7030</strain>
    </source>
</reference>
<evidence type="ECO:0000313" key="3">
    <source>
        <dbReference type="EMBL" id="MFC5193138.1"/>
    </source>
</evidence>
<feature type="chain" id="PRO_5045967306" evidence="2">
    <location>
        <begin position="20"/>
        <end position="120"/>
    </location>
</feature>
<dbReference type="RefSeq" id="WP_377916804.1">
    <property type="nucleotide sequence ID" value="NZ_JBHSKS010000014.1"/>
</dbReference>
<organism evidence="3 4">
    <name type="scientific">Algoriphagus aquatilis</name>
    <dbReference type="NCBI Taxonomy" id="490186"/>
    <lineage>
        <taxon>Bacteria</taxon>
        <taxon>Pseudomonadati</taxon>
        <taxon>Bacteroidota</taxon>
        <taxon>Cytophagia</taxon>
        <taxon>Cytophagales</taxon>
        <taxon>Cyclobacteriaceae</taxon>
        <taxon>Algoriphagus</taxon>
    </lineage>
</organism>
<feature type="signal peptide" evidence="2">
    <location>
        <begin position="1"/>
        <end position="19"/>
    </location>
</feature>
<accession>A0ABW0BZP3</accession>
<evidence type="ECO:0000256" key="2">
    <source>
        <dbReference type="SAM" id="SignalP"/>
    </source>
</evidence>
<sequence length="120" mass="13460">MKKLAFLLAALMVATVSYSQQLITGPKAKNAQIGKVRTPKITILHDSNPATLQGPVAKNSEVWMEEPVRKFKVGFREEIDNPQGLKAKNSNPWDKTQPKVDSKAVYQEPKSMTSKKTWIH</sequence>
<comment type="caution">
    <text evidence="3">The sequence shown here is derived from an EMBL/GenBank/DDBJ whole genome shotgun (WGS) entry which is preliminary data.</text>
</comment>
<keyword evidence="4" id="KW-1185">Reference proteome</keyword>
<feature type="region of interest" description="Disordered" evidence="1">
    <location>
        <begin position="80"/>
        <end position="120"/>
    </location>
</feature>
<proteinExistence type="predicted"/>
<dbReference type="Proteomes" id="UP001596163">
    <property type="component" value="Unassembled WGS sequence"/>
</dbReference>
<keyword evidence="2" id="KW-0732">Signal</keyword>
<feature type="compositionally biased region" description="Polar residues" evidence="1">
    <location>
        <begin position="110"/>
        <end position="120"/>
    </location>
</feature>
<evidence type="ECO:0000313" key="4">
    <source>
        <dbReference type="Proteomes" id="UP001596163"/>
    </source>
</evidence>
<dbReference type="EMBL" id="JBHSKS010000014">
    <property type="protein sequence ID" value="MFC5193138.1"/>
    <property type="molecule type" value="Genomic_DNA"/>
</dbReference>
<protein>
    <submittedName>
        <fullName evidence="3">Uncharacterized protein</fullName>
    </submittedName>
</protein>
<name>A0ABW0BZP3_9BACT</name>
<evidence type="ECO:0000256" key="1">
    <source>
        <dbReference type="SAM" id="MobiDB-lite"/>
    </source>
</evidence>
<gene>
    <name evidence="3" type="ORF">ACFPIK_15300</name>
</gene>